<dbReference type="RefSeq" id="WP_073609927.1">
    <property type="nucleotide sequence ID" value="NZ_MRCG01000015.1"/>
</dbReference>
<dbReference type="AlphaFoldDB" id="A0A1U7J1T2"/>
<dbReference type="OrthoDB" id="531370at2"/>
<name>A0A1U7J1T2_9CYAN</name>
<dbReference type="NCBIfam" id="NF045912">
    <property type="entry name" value="TransCoactPipX"/>
    <property type="match status" value="1"/>
</dbReference>
<protein>
    <recommendedName>
        <fullName evidence="3">DUF3539 domain-containing protein</fullName>
    </recommendedName>
</protein>
<dbReference type="Gene3D" id="2.30.30.660">
    <property type="entry name" value="Protein of unknown function (DUF3539)"/>
    <property type="match status" value="1"/>
</dbReference>
<organism evidence="1 2">
    <name type="scientific">Phormidium tenue NIES-30</name>
    <dbReference type="NCBI Taxonomy" id="549789"/>
    <lineage>
        <taxon>Bacteria</taxon>
        <taxon>Bacillati</taxon>
        <taxon>Cyanobacteriota</taxon>
        <taxon>Cyanophyceae</taxon>
        <taxon>Oscillatoriophycideae</taxon>
        <taxon>Oscillatoriales</taxon>
        <taxon>Oscillatoriaceae</taxon>
        <taxon>Phormidium</taxon>
    </lineage>
</organism>
<evidence type="ECO:0008006" key="3">
    <source>
        <dbReference type="Google" id="ProtNLM"/>
    </source>
</evidence>
<reference evidence="1 2" key="1">
    <citation type="submission" date="2016-11" db="EMBL/GenBank/DDBJ databases">
        <title>Draft Genome Sequences of Nine Cyanobacterial Strains from Diverse Habitats.</title>
        <authorList>
            <person name="Zhu T."/>
            <person name="Hou S."/>
            <person name="Lu X."/>
            <person name="Hess W.R."/>
        </authorList>
    </citation>
    <scope>NUCLEOTIDE SEQUENCE [LARGE SCALE GENOMIC DNA]</scope>
    <source>
        <strain evidence="1 2">NIES-30</strain>
    </source>
</reference>
<dbReference type="Gene3D" id="6.10.250.870">
    <property type="match status" value="1"/>
</dbReference>
<keyword evidence="2" id="KW-1185">Reference proteome</keyword>
<proteinExistence type="predicted"/>
<dbReference type="InterPro" id="IPR021926">
    <property type="entry name" value="PipX"/>
</dbReference>
<dbReference type="STRING" id="549789.NIES30_18550"/>
<comment type="caution">
    <text evidence="1">The sequence shown here is derived from an EMBL/GenBank/DDBJ whole genome shotgun (WGS) entry which is preliminary data.</text>
</comment>
<evidence type="ECO:0000313" key="1">
    <source>
        <dbReference type="EMBL" id="OKH45878.1"/>
    </source>
</evidence>
<dbReference type="Pfam" id="PF12058">
    <property type="entry name" value="PipX"/>
    <property type="match status" value="1"/>
</dbReference>
<dbReference type="EMBL" id="MRCG01000015">
    <property type="protein sequence ID" value="OKH45878.1"/>
    <property type="molecule type" value="Genomic_DNA"/>
</dbReference>
<sequence length="90" mass="10546">MSTETYLNHPNFGLLFRVCIVDDGQELYATLYAQRLFFLVTNSPTEGLVFQPLGRSNARMMLESRLRILRRAGQQADFDRLQHTYKQTFQ</sequence>
<accession>A0A1U7J1T2</accession>
<dbReference type="Proteomes" id="UP000185557">
    <property type="component" value="Unassembled WGS sequence"/>
</dbReference>
<gene>
    <name evidence="1" type="ORF">NIES30_18550</name>
</gene>
<evidence type="ECO:0000313" key="2">
    <source>
        <dbReference type="Proteomes" id="UP000185557"/>
    </source>
</evidence>